<accession>A0ABP3Y3I3</accession>
<name>A0ABP3Y3I3_9FLAO</name>
<proteinExistence type="predicted"/>
<evidence type="ECO:0008006" key="4">
    <source>
        <dbReference type="Google" id="ProtNLM"/>
    </source>
</evidence>
<feature type="region of interest" description="Disordered" evidence="1">
    <location>
        <begin position="75"/>
        <end position="96"/>
    </location>
</feature>
<reference evidence="3" key="1">
    <citation type="journal article" date="2019" name="Int. J. Syst. Evol. Microbiol.">
        <title>The Global Catalogue of Microorganisms (GCM) 10K type strain sequencing project: providing services to taxonomists for standard genome sequencing and annotation.</title>
        <authorList>
            <consortium name="The Broad Institute Genomics Platform"/>
            <consortium name="The Broad Institute Genome Sequencing Center for Infectious Disease"/>
            <person name="Wu L."/>
            <person name="Ma J."/>
        </authorList>
    </citation>
    <scope>NUCLEOTIDE SEQUENCE [LARGE SCALE GENOMIC DNA]</scope>
    <source>
        <strain evidence="3">JCM 16083</strain>
    </source>
</reference>
<gene>
    <name evidence="2" type="ORF">GCM10009118_17220</name>
</gene>
<evidence type="ECO:0000313" key="2">
    <source>
        <dbReference type="EMBL" id="GAA0875313.1"/>
    </source>
</evidence>
<dbReference type="EMBL" id="BAAAFH010000011">
    <property type="protein sequence ID" value="GAA0875313.1"/>
    <property type="molecule type" value="Genomic_DNA"/>
</dbReference>
<dbReference type="Proteomes" id="UP001501126">
    <property type="component" value="Unassembled WGS sequence"/>
</dbReference>
<evidence type="ECO:0000256" key="1">
    <source>
        <dbReference type="SAM" id="MobiDB-lite"/>
    </source>
</evidence>
<keyword evidence="3" id="KW-1185">Reference proteome</keyword>
<sequence>MLPKGGTGKKKGLTDRVDIIPFTGQKIREKVRKTPVKPVENTVSIETMFKKKEKKVLAAPTGKLNTTNFSLKQSFNQQENSQQDEEIQDFSNRPSEPFGIDELKMAWKRFAYKIQNEGRPSLHSTLVKRDPRIIADNHILFELDNTIQLSTLENEKGELIQFVRKELNNWSIKLDFKVVEEQKTANSLYSGIDKFKALAEKNPNLNMLQRMFNLDIDF</sequence>
<organism evidence="2 3">
    <name type="scientific">Wandonia haliotis</name>
    <dbReference type="NCBI Taxonomy" id="574963"/>
    <lineage>
        <taxon>Bacteria</taxon>
        <taxon>Pseudomonadati</taxon>
        <taxon>Bacteroidota</taxon>
        <taxon>Flavobacteriia</taxon>
        <taxon>Flavobacteriales</taxon>
        <taxon>Crocinitomicaceae</taxon>
        <taxon>Wandonia</taxon>
    </lineage>
</organism>
<protein>
    <recommendedName>
        <fullName evidence="4">DNA polymerase III subunits gamma and tau</fullName>
    </recommendedName>
</protein>
<evidence type="ECO:0000313" key="3">
    <source>
        <dbReference type="Proteomes" id="UP001501126"/>
    </source>
</evidence>
<comment type="caution">
    <text evidence="2">The sequence shown here is derived from an EMBL/GenBank/DDBJ whole genome shotgun (WGS) entry which is preliminary data.</text>
</comment>